<organism evidence="10 11">
    <name type="scientific">Aquisphaera giovannonii</name>
    <dbReference type="NCBI Taxonomy" id="406548"/>
    <lineage>
        <taxon>Bacteria</taxon>
        <taxon>Pseudomonadati</taxon>
        <taxon>Planctomycetota</taxon>
        <taxon>Planctomycetia</taxon>
        <taxon>Isosphaerales</taxon>
        <taxon>Isosphaeraceae</taxon>
        <taxon>Aquisphaera</taxon>
    </lineage>
</organism>
<evidence type="ECO:0000256" key="7">
    <source>
        <dbReference type="ARBA" id="ARBA00023177"/>
    </source>
</evidence>
<feature type="transmembrane region" description="Helical" evidence="8">
    <location>
        <begin position="271"/>
        <end position="292"/>
    </location>
</feature>
<evidence type="ECO:0000256" key="6">
    <source>
        <dbReference type="ARBA" id="ARBA00023136"/>
    </source>
</evidence>
<dbReference type="NCBIfam" id="TIGR00836">
    <property type="entry name" value="amt"/>
    <property type="match status" value="1"/>
</dbReference>
<dbReference type="GO" id="GO:0005886">
    <property type="term" value="C:plasma membrane"/>
    <property type="evidence" value="ECO:0007669"/>
    <property type="project" value="UniProtKB-SubCell"/>
</dbReference>
<comment type="similarity">
    <text evidence="2 8">Belongs to the ammonia transporter channel (TC 1.A.11.2) family.</text>
</comment>
<evidence type="ECO:0000256" key="2">
    <source>
        <dbReference type="ARBA" id="ARBA00005887"/>
    </source>
</evidence>
<dbReference type="InterPro" id="IPR001905">
    <property type="entry name" value="Ammonium_transpt"/>
</dbReference>
<reference evidence="10 11" key="1">
    <citation type="submission" date="2019-08" db="EMBL/GenBank/DDBJ databases">
        <title>Deep-cultivation of Planctomycetes and their phenomic and genomic characterization uncovers novel biology.</title>
        <authorList>
            <person name="Wiegand S."/>
            <person name="Jogler M."/>
            <person name="Boedeker C."/>
            <person name="Pinto D."/>
            <person name="Vollmers J."/>
            <person name="Rivas-Marin E."/>
            <person name="Kohn T."/>
            <person name="Peeters S.H."/>
            <person name="Heuer A."/>
            <person name="Rast P."/>
            <person name="Oberbeckmann S."/>
            <person name="Bunk B."/>
            <person name="Jeske O."/>
            <person name="Meyerdierks A."/>
            <person name="Storesund J.E."/>
            <person name="Kallscheuer N."/>
            <person name="Luecker S."/>
            <person name="Lage O.M."/>
            <person name="Pohl T."/>
            <person name="Merkel B.J."/>
            <person name="Hornburger P."/>
            <person name="Mueller R.-W."/>
            <person name="Bruemmer F."/>
            <person name="Labrenz M."/>
            <person name="Spormann A.M."/>
            <person name="Op den Camp H."/>
            <person name="Overmann J."/>
            <person name="Amann R."/>
            <person name="Jetten M.S.M."/>
            <person name="Mascher T."/>
            <person name="Medema M.H."/>
            <person name="Devos D.P."/>
            <person name="Kaster A.-K."/>
            <person name="Ovreas L."/>
            <person name="Rohde M."/>
            <person name="Galperin M.Y."/>
            <person name="Jogler C."/>
        </authorList>
    </citation>
    <scope>NUCLEOTIDE SEQUENCE [LARGE SCALE GENOMIC DNA]</scope>
    <source>
        <strain evidence="10 11">OJF2</strain>
    </source>
</reference>
<gene>
    <name evidence="10" type="primary">amt</name>
    <name evidence="10" type="ORF">OJF2_25650</name>
</gene>
<evidence type="ECO:0000256" key="3">
    <source>
        <dbReference type="ARBA" id="ARBA00022448"/>
    </source>
</evidence>
<feature type="transmembrane region" description="Helical" evidence="8">
    <location>
        <begin position="135"/>
        <end position="157"/>
    </location>
</feature>
<dbReference type="InterPro" id="IPR029020">
    <property type="entry name" value="Ammonium/urea_transptr"/>
</dbReference>
<evidence type="ECO:0000313" key="10">
    <source>
        <dbReference type="EMBL" id="QEH34032.1"/>
    </source>
</evidence>
<evidence type="ECO:0000256" key="5">
    <source>
        <dbReference type="ARBA" id="ARBA00022989"/>
    </source>
</evidence>
<feature type="transmembrane region" description="Helical" evidence="8">
    <location>
        <begin position="74"/>
        <end position="97"/>
    </location>
</feature>
<dbReference type="Gene3D" id="1.10.3430.10">
    <property type="entry name" value="Ammonium transporter AmtB like domains"/>
    <property type="match status" value="1"/>
</dbReference>
<dbReference type="EMBL" id="CP042997">
    <property type="protein sequence ID" value="QEH34032.1"/>
    <property type="molecule type" value="Genomic_DNA"/>
</dbReference>
<feature type="transmembrane region" description="Helical" evidence="8">
    <location>
        <begin position="169"/>
        <end position="188"/>
    </location>
</feature>
<sequence length="467" mass="49086">MKRAVTPFVLLVGLAILGLVPNLFGGEPLPAGDALNPGDTAWMLTASGLVLLMTPGLSFFYGGMVGFKNVVSTMLQSVIALGVISLLWVLVGFSLAFGPDVGGYGLIGNPLTHFMLNGVGDGTVTMGVGDGAIKFTVPFLIFCMFQLKFAIITPALITGSFAERVRFSAYLLFMVLFSLVIYCPLAHWTWHPQGIFFKWGVKDFAGGTVVHMSAGFAALAGAILLGRRKSHLANEAHEAHNVPYVLLGTGMLWFGWFGFNAGSALGANGSAALAFATTNTASACAMLAWMFFDWAKGRKPSAMGACIGAVVGLVAITPAAGFVTVPQSIVIGLVASVISNLACHYKSKSTLDDTLDVFPCHGLGGMVGMVATGIFAKDVGLWYGQTTTFMYHMLALVVVAVFAFVGSVILYKLTDVIIPLRVTDEQEHEGLDLSQHGETALAVGSFLNGTSNGHSPKADSIPVEALA</sequence>
<dbReference type="PANTHER" id="PTHR43029:SF10">
    <property type="entry name" value="AMMONIUM TRANSPORTER MEP2"/>
    <property type="match status" value="1"/>
</dbReference>
<keyword evidence="3 8" id="KW-0813">Transport</keyword>
<feature type="transmembrane region" description="Helical" evidence="8">
    <location>
        <begin position="304"/>
        <end position="323"/>
    </location>
</feature>
<dbReference type="InterPro" id="IPR018047">
    <property type="entry name" value="Ammonium_transpt_CS"/>
</dbReference>
<dbReference type="PROSITE" id="PS01219">
    <property type="entry name" value="AMMONIUM_TRANSP"/>
    <property type="match status" value="1"/>
</dbReference>
<evidence type="ECO:0000256" key="4">
    <source>
        <dbReference type="ARBA" id="ARBA00022692"/>
    </source>
</evidence>
<dbReference type="KEGG" id="agv:OJF2_25650"/>
<keyword evidence="5 8" id="KW-1133">Transmembrane helix</keyword>
<keyword evidence="4 8" id="KW-0812">Transmembrane</keyword>
<dbReference type="GO" id="GO:0008519">
    <property type="term" value="F:ammonium channel activity"/>
    <property type="evidence" value="ECO:0007669"/>
    <property type="project" value="InterPro"/>
</dbReference>
<keyword evidence="7 8" id="KW-0924">Ammonia transport</keyword>
<feature type="transmembrane region" description="Helical" evidence="8">
    <location>
        <begin position="239"/>
        <end position="259"/>
    </location>
</feature>
<dbReference type="PANTHER" id="PTHR43029">
    <property type="entry name" value="AMMONIUM TRANSPORTER MEP2"/>
    <property type="match status" value="1"/>
</dbReference>
<evidence type="ECO:0000313" key="11">
    <source>
        <dbReference type="Proteomes" id="UP000324233"/>
    </source>
</evidence>
<dbReference type="SUPFAM" id="SSF111352">
    <property type="entry name" value="Ammonium transporter"/>
    <property type="match status" value="1"/>
</dbReference>
<evidence type="ECO:0000256" key="8">
    <source>
        <dbReference type="RuleBase" id="RU362002"/>
    </source>
</evidence>
<proteinExistence type="inferred from homology"/>
<accession>A0A5B9W084</accession>
<dbReference type="InterPro" id="IPR024041">
    <property type="entry name" value="NH4_transpt_AmtB-like_dom"/>
</dbReference>
<keyword evidence="11" id="KW-1185">Reference proteome</keyword>
<comment type="subcellular location">
    <subcellularLocation>
        <location evidence="8">Cell membrane</location>
        <topology evidence="8">Multi-pass membrane protein</topology>
    </subcellularLocation>
    <subcellularLocation>
        <location evidence="1">Membrane</location>
        <topology evidence="1">Multi-pass membrane protein</topology>
    </subcellularLocation>
</comment>
<dbReference type="Pfam" id="PF00909">
    <property type="entry name" value="Ammonium_transp"/>
    <property type="match status" value="1"/>
</dbReference>
<feature type="transmembrane region" description="Helical" evidence="8">
    <location>
        <begin position="329"/>
        <end position="345"/>
    </location>
</feature>
<name>A0A5B9W084_9BACT</name>
<evidence type="ECO:0000259" key="9">
    <source>
        <dbReference type="Pfam" id="PF00909"/>
    </source>
</evidence>
<feature type="domain" description="Ammonium transporter AmtB-like" evidence="9">
    <location>
        <begin position="41"/>
        <end position="440"/>
    </location>
</feature>
<feature type="transmembrane region" description="Helical" evidence="8">
    <location>
        <begin position="388"/>
        <end position="411"/>
    </location>
</feature>
<dbReference type="OrthoDB" id="9814202at2"/>
<feature type="transmembrane region" description="Helical" evidence="8">
    <location>
        <begin position="357"/>
        <end position="376"/>
    </location>
</feature>
<evidence type="ECO:0000256" key="1">
    <source>
        <dbReference type="ARBA" id="ARBA00004141"/>
    </source>
</evidence>
<keyword evidence="6 8" id="KW-0472">Membrane</keyword>
<protein>
    <recommendedName>
        <fullName evidence="8">Ammonium transporter</fullName>
    </recommendedName>
</protein>
<feature type="transmembrane region" description="Helical" evidence="8">
    <location>
        <begin position="41"/>
        <end position="62"/>
    </location>
</feature>
<dbReference type="AlphaFoldDB" id="A0A5B9W084"/>
<dbReference type="Proteomes" id="UP000324233">
    <property type="component" value="Chromosome"/>
</dbReference>
<feature type="transmembrane region" description="Helical" evidence="8">
    <location>
        <begin position="208"/>
        <end position="227"/>
    </location>
</feature>
<dbReference type="RefSeq" id="WP_148594016.1">
    <property type="nucleotide sequence ID" value="NZ_CP042997.1"/>
</dbReference>